<dbReference type="Pfam" id="PF13614">
    <property type="entry name" value="AAA_31"/>
    <property type="match status" value="1"/>
</dbReference>
<dbReference type="Proteomes" id="UP000033428">
    <property type="component" value="Unassembled WGS sequence"/>
</dbReference>
<sequence>MKIIPICNQKGGVAKTTTAINISVYLALKGQKTLLIDLDPQANATSGVGVEKKEGTTIYNVLHGDITIEQAQKNTGVEKLSLISSDISLTGAEVELVSMLAREHRLKKALNDVREKFDFVIIDCPPSLGLLTINALTAATSVIIPIQCEYYALEGVIQLVNTINLIKNNLNNEMFIEGVLLTMADYRTKLTKEVIDEVRKHFGEKVYKTVIPRAIKLTEAPGFGKPIALYAPDSPGAKKYEEVVCEILKIPIERSEIEGIQQEV</sequence>
<reference evidence="2 3" key="1">
    <citation type="submission" date="2015-02" db="EMBL/GenBank/DDBJ databases">
        <title>Single-cell genomics of uncultivated deep-branching MTB reveals a conserved set of magnetosome genes.</title>
        <authorList>
            <person name="Kolinko S."/>
            <person name="Richter M."/>
            <person name="Glockner F.O."/>
            <person name="Brachmann A."/>
            <person name="Schuler D."/>
        </authorList>
    </citation>
    <scope>NUCLEOTIDE SEQUENCE [LARGE SCALE GENOMIC DNA]</scope>
    <source>
        <strain evidence="2">SKK-01</strain>
    </source>
</reference>
<dbReference type="InterPro" id="IPR050678">
    <property type="entry name" value="DNA_Partitioning_ATPase"/>
</dbReference>
<comment type="caution">
    <text evidence="2">The sequence shown here is derived from an EMBL/GenBank/DDBJ whole genome shotgun (WGS) entry which is preliminary data.</text>
</comment>
<evidence type="ECO:0000313" key="3">
    <source>
        <dbReference type="Proteomes" id="UP000033428"/>
    </source>
</evidence>
<evidence type="ECO:0000259" key="1">
    <source>
        <dbReference type="Pfam" id="PF13614"/>
    </source>
</evidence>
<dbReference type="PANTHER" id="PTHR13696:SF52">
    <property type="entry name" value="PARA FAMILY PROTEIN CT_582"/>
    <property type="match status" value="1"/>
</dbReference>
<organism evidence="2 3">
    <name type="scientific">Candidatus Omnitrophus magneticus</name>
    <dbReference type="NCBI Taxonomy" id="1609969"/>
    <lineage>
        <taxon>Bacteria</taxon>
        <taxon>Pseudomonadati</taxon>
        <taxon>Candidatus Omnitrophota</taxon>
        <taxon>Candidatus Omnitrophus</taxon>
    </lineage>
</organism>
<dbReference type="SUPFAM" id="SSF52540">
    <property type="entry name" value="P-loop containing nucleoside triphosphate hydrolases"/>
    <property type="match status" value="1"/>
</dbReference>
<gene>
    <name evidence="2" type="ORF">OMAG_001621</name>
</gene>
<keyword evidence="3" id="KW-1185">Reference proteome</keyword>
<dbReference type="InterPro" id="IPR025669">
    <property type="entry name" value="AAA_dom"/>
</dbReference>
<dbReference type="AlphaFoldDB" id="A0A0F0CMM0"/>
<dbReference type="CDD" id="cd02042">
    <property type="entry name" value="ParAB_family"/>
    <property type="match status" value="1"/>
</dbReference>
<dbReference type="InterPro" id="IPR027417">
    <property type="entry name" value="P-loop_NTPase"/>
</dbReference>
<evidence type="ECO:0000313" key="2">
    <source>
        <dbReference type="EMBL" id="KJJ84517.1"/>
    </source>
</evidence>
<dbReference type="FunFam" id="3.40.50.300:FF:000285">
    <property type="entry name" value="Sporulation initiation inhibitor Soj"/>
    <property type="match status" value="1"/>
</dbReference>
<feature type="domain" description="AAA" evidence="1">
    <location>
        <begin position="1"/>
        <end position="174"/>
    </location>
</feature>
<protein>
    <submittedName>
        <fullName evidence="2">Sporulation initiation inhibitor protein soj</fullName>
    </submittedName>
</protein>
<dbReference type="EMBL" id="JYNY01000341">
    <property type="protein sequence ID" value="KJJ84517.1"/>
    <property type="molecule type" value="Genomic_DNA"/>
</dbReference>
<dbReference type="Gene3D" id="3.40.50.300">
    <property type="entry name" value="P-loop containing nucleotide triphosphate hydrolases"/>
    <property type="match status" value="1"/>
</dbReference>
<dbReference type="PIRSF" id="PIRSF009320">
    <property type="entry name" value="Nuc_binding_HP_1000"/>
    <property type="match status" value="1"/>
</dbReference>
<proteinExistence type="predicted"/>
<accession>A0A0F0CMM0</accession>
<dbReference type="PATRIC" id="fig|1609969.3.peg.1744"/>
<name>A0A0F0CMM0_9BACT</name>
<dbReference type="PANTHER" id="PTHR13696">
    <property type="entry name" value="P-LOOP CONTAINING NUCLEOSIDE TRIPHOSPHATE HYDROLASE"/>
    <property type="match status" value="1"/>
</dbReference>